<dbReference type="OMA" id="IAFERVY"/>
<organism evidence="3 4">
    <name type="scientific">Hypholoma sublateritium (strain FD-334 SS-4)</name>
    <dbReference type="NCBI Taxonomy" id="945553"/>
    <lineage>
        <taxon>Eukaryota</taxon>
        <taxon>Fungi</taxon>
        <taxon>Dikarya</taxon>
        <taxon>Basidiomycota</taxon>
        <taxon>Agaricomycotina</taxon>
        <taxon>Agaricomycetes</taxon>
        <taxon>Agaricomycetidae</taxon>
        <taxon>Agaricales</taxon>
        <taxon>Agaricineae</taxon>
        <taxon>Strophariaceae</taxon>
        <taxon>Hypholoma</taxon>
    </lineage>
</organism>
<dbReference type="OrthoDB" id="3225557at2759"/>
<dbReference type="STRING" id="945553.A0A0D2KXT9"/>
<dbReference type="Pfam" id="PF20149">
    <property type="entry name" value="DUF6532"/>
    <property type="match status" value="1"/>
</dbReference>
<dbReference type="EMBL" id="KN817579">
    <property type="protein sequence ID" value="KJA19342.1"/>
    <property type="molecule type" value="Genomic_DNA"/>
</dbReference>
<sequence length="286" mass="32875">MYNVNNNWPEEAHYTPVAPGARNISIKDQPTPMRRMIRTSVNDVTGHFIFESAYPAANQAEFETFHRDVFLRCARRLEYPEITKRLKDDYELVKLCARVINARISLLRTQSKGITDKKVEGFYQLVSGSEAEKRVKELTNEDQNYIYPMTLGAVDTNRPYYHPCIISSIKEAFFTGSRGTLSQKYQARFRSTILEGPKKSELELPIAMVCIIATSAHASLDDWSQGYKRTKSDFRADAYESIYRGHELFLTTLQTERPDFFHGLMSGLYNAVVYVFWYSSLLIALG</sequence>
<gene>
    <name evidence="3" type="ORF">HYPSUDRAFT_143866</name>
</gene>
<feature type="domain" description="DUF6532" evidence="2">
    <location>
        <begin position="42"/>
        <end position="252"/>
    </location>
</feature>
<protein>
    <recommendedName>
        <fullName evidence="2">DUF6532 domain-containing protein</fullName>
    </recommendedName>
</protein>
<dbReference type="InterPro" id="IPR045341">
    <property type="entry name" value="DUF6532"/>
</dbReference>
<keyword evidence="1" id="KW-0812">Transmembrane</keyword>
<dbReference type="Proteomes" id="UP000054270">
    <property type="component" value="Unassembled WGS sequence"/>
</dbReference>
<keyword evidence="4" id="KW-1185">Reference proteome</keyword>
<evidence type="ECO:0000313" key="4">
    <source>
        <dbReference type="Proteomes" id="UP000054270"/>
    </source>
</evidence>
<name>A0A0D2KXT9_HYPSF</name>
<evidence type="ECO:0000259" key="2">
    <source>
        <dbReference type="Pfam" id="PF20149"/>
    </source>
</evidence>
<accession>A0A0D2KXT9</accession>
<evidence type="ECO:0000313" key="3">
    <source>
        <dbReference type="EMBL" id="KJA19342.1"/>
    </source>
</evidence>
<dbReference type="AlphaFoldDB" id="A0A0D2KXT9"/>
<reference evidence="4" key="1">
    <citation type="submission" date="2014-04" db="EMBL/GenBank/DDBJ databases">
        <title>Evolutionary Origins and Diversification of the Mycorrhizal Mutualists.</title>
        <authorList>
            <consortium name="DOE Joint Genome Institute"/>
            <consortium name="Mycorrhizal Genomics Consortium"/>
            <person name="Kohler A."/>
            <person name="Kuo A."/>
            <person name="Nagy L.G."/>
            <person name="Floudas D."/>
            <person name="Copeland A."/>
            <person name="Barry K.W."/>
            <person name="Cichocki N."/>
            <person name="Veneault-Fourrey C."/>
            <person name="LaButti K."/>
            <person name="Lindquist E.A."/>
            <person name="Lipzen A."/>
            <person name="Lundell T."/>
            <person name="Morin E."/>
            <person name="Murat C."/>
            <person name="Riley R."/>
            <person name="Ohm R."/>
            <person name="Sun H."/>
            <person name="Tunlid A."/>
            <person name="Henrissat B."/>
            <person name="Grigoriev I.V."/>
            <person name="Hibbett D.S."/>
            <person name="Martin F."/>
        </authorList>
    </citation>
    <scope>NUCLEOTIDE SEQUENCE [LARGE SCALE GENOMIC DNA]</scope>
    <source>
        <strain evidence="4">FD-334 SS-4</strain>
    </source>
</reference>
<proteinExistence type="predicted"/>
<feature type="transmembrane region" description="Helical" evidence="1">
    <location>
        <begin position="260"/>
        <end position="285"/>
    </location>
</feature>
<evidence type="ECO:0000256" key="1">
    <source>
        <dbReference type="SAM" id="Phobius"/>
    </source>
</evidence>
<keyword evidence="1" id="KW-1133">Transmembrane helix</keyword>
<keyword evidence="1" id="KW-0472">Membrane</keyword>